<dbReference type="EMBL" id="LT963409">
    <property type="protein sequence ID" value="SOS37247.1"/>
    <property type="molecule type" value="Genomic_DNA"/>
</dbReference>
<evidence type="ECO:0008006" key="3">
    <source>
        <dbReference type="Google" id="ProtNLM"/>
    </source>
</evidence>
<dbReference type="RefSeq" id="WP_060402722.1">
    <property type="nucleotide sequence ID" value="NZ_LT963409.1"/>
</dbReference>
<evidence type="ECO:0000313" key="1">
    <source>
        <dbReference type="EMBL" id="SOS37247.1"/>
    </source>
</evidence>
<accession>A0A2K4WMX8</accession>
<name>A0A2K4WMX8_PSESX</name>
<evidence type="ECO:0000313" key="2">
    <source>
        <dbReference type="Proteomes" id="UP000238095"/>
    </source>
</evidence>
<organism evidence="1 2">
    <name type="scientific">Pseudomonas syringae</name>
    <dbReference type="NCBI Taxonomy" id="317"/>
    <lineage>
        <taxon>Bacteria</taxon>
        <taxon>Pseudomonadati</taxon>
        <taxon>Pseudomonadota</taxon>
        <taxon>Gammaproteobacteria</taxon>
        <taxon>Pseudomonadales</taxon>
        <taxon>Pseudomonadaceae</taxon>
        <taxon>Pseudomonas</taxon>
    </lineage>
</organism>
<sequence length="196" mass="21782">MANINEGLDAFCKVHAKHGLAGSINNAPSGGLLWPRNLPTSNEIEALYLRQPKNIKFETGFTPKKVFDIEHLEKGQVGYLWNSTPSGLVVNDDWPNAHVVFIDSAGGDPIIAVTDQENTPIYAAFDAFRPFRIADSMGDFFLALSKLIDIVYGEFDIFEISDDDGLNDAFVAKIASDLKPILGQENFERFIEYFYG</sequence>
<reference evidence="1 2" key="1">
    <citation type="submission" date="2017-11" db="EMBL/GenBank/DDBJ databases">
        <authorList>
            <person name="Han C.G."/>
        </authorList>
    </citation>
    <scope>NUCLEOTIDE SEQUENCE [LARGE SCALE GENOMIC DNA]</scope>
    <source>
        <strain evidence="1">CFBP3840</strain>
    </source>
</reference>
<dbReference type="Proteomes" id="UP000238095">
    <property type="component" value="Chromosome 1"/>
</dbReference>
<proteinExistence type="predicted"/>
<gene>
    <name evidence="1" type="ORF">CFBP3840_00169</name>
</gene>
<dbReference type="AlphaFoldDB" id="A0A2K4WMX8"/>
<protein>
    <recommendedName>
        <fullName evidence="3">SMI1/KNR4 family protein</fullName>
    </recommendedName>
</protein>